<accession>A0A317PDS1</accession>
<feature type="transmembrane region" description="Helical" evidence="1">
    <location>
        <begin position="31"/>
        <end position="54"/>
    </location>
</feature>
<evidence type="ECO:0000256" key="1">
    <source>
        <dbReference type="SAM" id="Phobius"/>
    </source>
</evidence>
<dbReference type="Proteomes" id="UP000246352">
    <property type="component" value="Unassembled WGS sequence"/>
</dbReference>
<dbReference type="OrthoDB" id="9825156at2"/>
<feature type="transmembrane region" description="Helical" evidence="1">
    <location>
        <begin position="7"/>
        <end position="25"/>
    </location>
</feature>
<keyword evidence="3" id="KW-1185">Reference proteome</keyword>
<dbReference type="AlphaFoldDB" id="A0A317PDS1"/>
<keyword evidence="1" id="KW-1133">Transmembrane helix</keyword>
<keyword evidence="1" id="KW-0812">Transmembrane</keyword>
<sequence length="291" mass="32294">MRAVQQFTYPTFIGVCSILAAFADILQNQAIFYSVLVILVMLGGLTALLSWNVVASKVPEKWLSEDLLRSYGVDPSIKKALLPFSCSCLILAAGIYAFSAISAKASEDGGEGALTSVFPILQEVQVTMGRIERDVAEVKQQSAAIKQDTGQLVETVVKWISIDVNLGSYERTTTAGEKHHFQRGIYANFSNETGQIFEDVSFLVTDGSRELIAETVRILPQNGYKHNSHDDGEPYDKISVCLTAKRRGRDEWVQEYRVYKAKQARLTDEPQFELIDATGQRVLEQKPSCSI</sequence>
<dbReference type="RefSeq" id="WP_110034396.1">
    <property type="nucleotide sequence ID" value="NZ_QGTR01000008.1"/>
</dbReference>
<comment type="caution">
    <text evidence="2">The sequence shown here is derived from an EMBL/GenBank/DDBJ whole genome shotgun (WGS) entry which is preliminary data.</text>
</comment>
<keyword evidence="1" id="KW-0472">Membrane</keyword>
<evidence type="ECO:0000313" key="2">
    <source>
        <dbReference type="EMBL" id="PWV95795.1"/>
    </source>
</evidence>
<dbReference type="EMBL" id="QGTR01000008">
    <property type="protein sequence ID" value="PWV95795.1"/>
    <property type="molecule type" value="Genomic_DNA"/>
</dbReference>
<protein>
    <submittedName>
        <fullName evidence="2">Uncharacterized protein</fullName>
    </submittedName>
</protein>
<evidence type="ECO:0000313" key="3">
    <source>
        <dbReference type="Proteomes" id="UP000246352"/>
    </source>
</evidence>
<organism evidence="2 3">
    <name type="scientific">Hoeflea marina</name>
    <dbReference type="NCBI Taxonomy" id="274592"/>
    <lineage>
        <taxon>Bacteria</taxon>
        <taxon>Pseudomonadati</taxon>
        <taxon>Pseudomonadota</taxon>
        <taxon>Alphaproteobacteria</taxon>
        <taxon>Hyphomicrobiales</taxon>
        <taxon>Rhizobiaceae</taxon>
        <taxon>Hoeflea</taxon>
    </lineage>
</organism>
<gene>
    <name evidence="2" type="ORF">DFR52_10859</name>
</gene>
<proteinExistence type="predicted"/>
<name>A0A317PDS1_9HYPH</name>
<reference evidence="2 3" key="1">
    <citation type="submission" date="2018-05" db="EMBL/GenBank/DDBJ databases">
        <title>Genomic Encyclopedia of Type Strains, Phase IV (KMG-IV): sequencing the most valuable type-strain genomes for metagenomic binning, comparative biology and taxonomic classification.</title>
        <authorList>
            <person name="Goeker M."/>
        </authorList>
    </citation>
    <scope>NUCLEOTIDE SEQUENCE [LARGE SCALE GENOMIC DNA]</scope>
    <source>
        <strain evidence="2 3">DSM 16791</strain>
    </source>
</reference>
<feature type="transmembrane region" description="Helical" evidence="1">
    <location>
        <begin position="80"/>
        <end position="98"/>
    </location>
</feature>